<dbReference type="STRING" id="29170.A0A368GLV6"/>
<dbReference type="Gene3D" id="3.15.20.10">
    <property type="entry name" value="Bactericidal permeability-increasing protein, domain 2"/>
    <property type="match status" value="1"/>
</dbReference>
<protein>
    <recommendedName>
        <fullName evidence="1">Lipid-binding serum glycoprotein C-terminal domain-containing protein</fullName>
    </recommendedName>
</protein>
<dbReference type="GO" id="GO:0005615">
    <property type="term" value="C:extracellular space"/>
    <property type="evidence" value="ECO:0007669"/>
    <property type="project" value="TreeGrafter"/>
</dbReference>
<dbReference type="InterPro" id="IPR017943">
    <property type="entry name" value="Bactericidal_perm-incr_a/b_dom"/>
</dbReference>
<dbReference type="EMBL" id="JOJR01000144">
    <property type="protein sequence ID" value="RCN43877.1"/>
    <property type="molecule type" value="Genomic_DNA"/>
</dbReference>
<dbReference type="Proteomes" id="UP000252519">
    <property type="component" value="Unassembled WGS sequence"/>
</dbReference>
<dbReference type="InterPro" id="IPR001124">
    <property type="entry name" value="Lipid-bd_serum_glycop_C"/>
</dbReference>
<dbReference type="AlphaFoldDB" id="A0A368GLV6"/>
<accession>A0A368GLV6</accession>
<dbReference type="Pfam" id="PF02886">
    <property type="entry name" value="LBP_BPI_CETP_C"/>
    <property type="match status" value="1"/>
</dbReference>
<dbReference type="PANTHER" id="PTHR10504">
    <property type="entry name" value="BACTERICIDAL PERMEABILITY-INCREASING BPI PROTEIN-RELATED"/>
    <property type="match status" value="1"/>
</dbReference>
<sequence>MAVVWIGENVPNCLLDSAHKGNLIQYIATKEMPSISSFLKTSCSLFSLSLCMGHFFPKLHTNYPDQYVDLHFHSYEAPFVQMKNDTMMVNSTFAVDFHIHPMRDHPKSLARLMLVSSSLLHPKIVENRLTANVTKTENHFRQDFSDIGVFSNTFLFLFGKMFSMSTSVMTRWMITKGMPIPVFNNVTISGEIY</sequence>
<dbReference type="InterPro" id="IPR032942">
    <property type="entry name" value="BPI/LBP/Plunc"/>
</dbReference>
<feature type="domain" description="Lipid-binding serum glycoprotein C-terminal" evidence="1">
    <location>
        <begin position="1"/>
        <end position="192"/>
    </location>
</feature>
<dbReference type="OrthoDB" id="5857016at2759"/>
<keyword evidence="3" id="KW-1185">Reference proteome</keyword>
<dbReference type="GO" id="GO:0008289">
    <property type="term" value="F:lipid binding"/>
    <property type="evidence" value="ECO:0007669"/>
    <property type="project" value="InterPro"/>
</dbReference>
<evidence type="ECO:0000313" key="3">
    <source>
        <dbReference type="Proteomes" id="UP000252519"/>
    </source>
</evidence>
<reference evidence="2 3" key="1">
    <citation type="submission" date="2014-10" db="EMBL/GenBank/DDBJ databases">
        <title>Draft genome of the hookworm Ancylostoma caninum.</title>
        <authorList>
            <person name="Mitreva M."/>
        </authorList>
    </citation>
    <scope>NUCLEOTIDE SEQUENCE [LARGE SCALE GENOMIC DNA]</scope>
    <source>
        <strain evidence="2 3">Baltimore</strain>
    </source>
</reference>
<gene>
    <name evidence="2" type="ORF">ANCCAN_10149</name>
</gene>
<comment type="caution">
    <text evidence="2">The sequence shown here is derived from an EMBL/GenBank/DDBJ whole genome shotgun (WGS) entry which is preliminary data.</text>
</comment>
<organism evidence="2 3">
    <name type="scientific">Ancylostoma caninum</name>
    <name type="common">Dog hookworm</name>
    <dbReference type="NCBI Taxonomy" id="29170"/>
    <lineage>
        <taxon>Eukaryota</taxon>
        <taxon>Metazoa</taxon>
        <taxon>Ecdysozoa</taxon>
        <taxon>Nematoda</taxon>
        <taxon>Chromadorea</taxon>
        <taxon>Rhabditida</taxon>
        <taxon>Rhabditina</taxon>
        <taxon>Rhabditomorpha</taxon>
        <taxon>Strongyloidea</taxon>
        <taxon>Ancylostomatidae</taxon>
        <taxon>Ancylostomatinae</taxon>
        <taxon>Ancylostoma</taxon>
    </lineage>
</organism>
<dbReference type="SUPFAM" id="SSF55394">
    <property type="entry name" value="Bactericidal permeability-increasing protein, BPI"/>
    <property type="match status" value="1"/>
</dbReference>
<proteinExistence type="predicted"/>
<evidence type="ECO:0000313" key="2">
    <source>
        <dbReference type="EMBL" id="RCN43877.1"/>
    </source>
</evidence>
<evidence type="ECO:0000259" key="1">
    <source>
        <dbReference type="SMART" id="SM00329"/>
    </source>
</evidence>
<name>A0A368GLV6_ANCCA</name>
<dbReference type="SMART" id="SM00329">
    <property type="entry name" value="BPI2"/>
    <property type="match status" value="1"/>
</dbReference>
<dbReference type="PANTHER" id="PTHR10504:SF145">
    <property type="entry name" value="PROTEIN CBG15266"/>
    <property type="match status" value="1"/>
</dbReference>